<proteinExistence type="predicted"/>
<reference evidence="6" key="1">
    <citation type="submission" date="2020-04" db="EMBL/GenBank/DDBJ databases">
        <authorList>
            <person name="Zhang T."/>
        </authorList>
    </citation>
    <scope>NUCLEOTIDE SEQUENCE</scope>
    <source>
        <strain evidence="6">HKST-UBA03</strain>
    </source>
</reference>
<feature type="transmembrane region" description="Helical" evidence="5">
    <location>
        <begin position="15"/>
        <end position="33"/>
    </location>
</feature>
<evidence type="ECO:0000313" key="7">
    <source>
        <dbReference type="Proteomes" id="UP000751518"/>
    </source>
</evidence>
<comment type="subcellular location">
    <subcellularLocation>
        <location evidence="1">Membrane</location>
        <topology evidence="1">Multi-pass membrane protein</topology>
    </subcellularLocation>
</comment>
<protein>
    <submittedName>
        <fullName evidence="6">DUF4870 domain-containing protein</fullName>
    </submittedName>
</protein>
<keyword evidence="3 5" id="KW-1133">Transmembrane helix</keyword>
<evidence type="ECO:0000313" key="6">
    <source>
        <dbReference type="EMBL" id="MCA9392315.1"/>
    </source>
</evidence>
<feature type="transmembrane region" description="Helical" evidence="5">
    <location>
        <begin position="45"/>
        <end position="62"/>
    </location>
</feature>
<dbReference type="InterPro" id="IPR019109">
    <property type="entry name" value="MamF_MmsF"/>
</dbReference>
<feature type="transmembrane region" description="Helical" evidence="5">
    <location>
        <begin position="68"/>
        <end position="87"/>
    </location>
</feature>
<organism evidence="6 7">
    <name type="scientific">candidate division WWE3 bacterium</name>
    <dbReference type="NCBI Taxonomy" id="2053526"/>
    <lineage>
        <taxon>Bacteria</taxon>
        <taxon>Katanobacteria</taxon>
    </lineage>
</organism>
<dbReference type="Proteomes" id="UP000751518">
    <property type="component" value="Unassembled WGS sequence"/>
</dbReference>
<sequence length="107" mass="11668">MQQTPPAGGQHNTGMAMIAYLLFFVPLLTGDAHKDEFVKFHTNQGTLLFILSVAVSVVGTVVPFLGWFLVIPLGGLFTFVLFVMGIINASKGEMKELPVIGKYQIIK</sequence>
<reference evidence="6" key="2">
    <citation type="journal article" date="2021" name="Microbiome">
        <title>Successional dynamics and alternative stable states in a saline activated sludge microbial community over 9 years.</title>
        <authorList>
            <person name="Wang Y."/>
            <person name="Ye J."/>
            <person name="Ju F."/>
            <person name="Liu L."/>
            <person name="Boyd J.A."/>
            <person name="Deng Y."/>
            <person name="Parks D.H."/>
            <person name="Jiang X."/>
            <person name="Yin X."/>
            <person name="Woodcroft B.J."/>
            <person name="Tyson G.W."/>
            <person name="Hugenholtz P."/>
            <person name="Polz M.F."/>
            <person name="Zhang T."/>
        </authorList>
    </citation>
    <scope>NUCLEOTIDE SEQUENCE</scope>
    <source>
        <strain evidence="6">HKST-UBA03</strain>
    </source>
</reference>
<name>A0A955LKS7_UNCKA</name>
<evidence type="ECO:0000256" key="1">
    <source>
        <dbReference type="ARBA" id="ARBA00004141"/>
    </source>
</evidence>
<gene>
    <name evidence="6" type="ORF">KC614_03875</name>
</gene>
<dbReference type="EMBL" id="JAGQKZ010000037">
    <property type="protein sequence ID" value="MCA9392315.1"/>
    <property type="molecule type" value="Genomic_DNA"/>
</dbReference>
<evidence type="ECO:0000256" key="3">
    <source>
        <dbReference type="ARBA" id="ARBA00022989"/>
    </source>
</evidence>
<dbReference type="AlphaFoldDB" id="A0A955LKS7"/>
<accession>A0A955LKS7</accession>
<dbReference type="Pfam" id="PF09685">
    <property type="entry name" value="MamF_MmsF"/>
    <property type="match status" value="1"/>
</dbReference>
<evidence type="ECO:0000256" key="5">
    <source>
        <dbReference type="SAM" id="Phobius"/>
    </source>
</evidence>
<keyword evidence="2 5" id="KW-0812">Transmembrane</keyword>
<comment type="caution">
    <text evidence="6">The sequence shown here is derived from an EMBL/GenBank/DDBJ whole genome shotgun (WGS) entry which is preliminary data.</text>
</comment>
<keyword evidence="4 5" id="KW-0472">Membrane</keyword>
<evidence type="ECO:0000256" key="4">
    <source>
        <dbReference type="ARBA" id="ARBA00023136"/>
    </source>
</evidence>
<evidence type="ECO:0000256" key="2">
    <source>
        <dbReference type="ARBA" id="ARBA00022692"/>
    </source>
</evidence>